<comment type="caution">
    <text evidence="2">The sequence shown here is derived from an EMBL/GenBank/DDBJ whole genome shotgun (WGS) entry which is preliminary data.</text>
</comment>
<gene>
    <name evidence="2" type="primary">jg2838</name>
    <name evidence="2" type="ORF">PAEG_LOCUS7089</name>
</gene>
<feature type="non-terminal residue" evidence="2">
    <location>
        <position position="1"/>
    </location>
</feature>
<dbReference type="AlphaFoldDB" id="A0A8S4QVJ4"/>
<proteinExistence type="predicted"/>
<feature type="compositionally biased region" description="Acidic residues" evidence="1">
    <location>
        <begin position="29"/>
        <end position="42"/>
    </location>
</feature>
<sequence>VLGADDTSFEPTEPFEETLSPTPDTWDVGNDEDDSPETEEWDERSNRMRLYDQLCQYFRPSTVPPSADVTDLVHL</sequence>
<reference evidence="2" key="1">
    <citation type="submission" date="2022-03" db="EMBL/GenBank/DDBJ databases">
        <authorList>
            <person name="Lindestad O."/>
        </authorList>
    </citation>
    <scope>NUCLEOTIDE SEQUENCE</scope>
</reference>
<protein>
    <submittedName>
        <fullName evidence="2">Jg2838 protein</fullName>
    </submittedName>
</protein>
<evidence type="ECO:0000313" key="3">
    <source>
        <dbReference type="Proteomes" id="UP000838756"/>
    </source>
</evidence>
<dbReference type="EMBL" id="CAKXAJ010021213">
    <property type="protein sequence ID" value="CAH2226383.1"/>
    <property type="molecule type" value="Genomic_DNA"/>
</dbReference>
<evidence type="ECO:0000313" key="2">
    <source>
        <dbReference type="EMBL" id="CAH2226383.1"/>
    </source>
</evidence>
<evidence type="ECO:0000256" key="1">
    <source>
        <dbReference type="SAM" id="MobiDB-lite"/>
    </source>
</evidence>
<organism evidence="2 3">
    <name type="scientific">Pararge aegeria aegeria</name>
    <dbReference type="NCBI Taxonomy" id="348720"/>
    <lineage>
        <taxon>Eukaryota</taxon>
        <taxon>Metazoa</taxon>
        <taxon>Ecdysozoa</taxon>
        <taxon>Arthropoda</taxon>
        <taxon>Hexapoda</taxon>
        <taxon>Insecta</taxon>
        <taxon>Pterygota</taxon>
        <taxon>Neoptera</taxon>
        <taxon>Endopterygota</taxon>
        <taxon>Lepidoptera</taxon>
        <taxon>Glossata</taxon>
        <taxon>Ditrysia</taxon>
        <taxon>Papilionoidea</taxon>
        <taxon>Nymphalidae</taxon>
        <taxon>Satyrinae</taxon>
        <taxon>Satyrini</taxon>
        <taxon>Parargina</taxon>
        <taxon>Pararge</taxon>
    </lineage>
</organism>
<keyword evidence="3" id="KW-1185">Reference proteome</keyword>
<feature type="region of interest" description="Disordered" evidence="1">
    <location>
        <begin position="1"/>
        <end position="44"/>
    </location>
</feature>
<dbReference type="Proteomes" id="UP000838756">
    <property type="component" value="Unassembled WGS sequence"/>
</dbReference>
<accession>A0A8S4QVJ4</accession>
<name>A0A8S4QVJ4_9NEOP</name>
<feature type="compositionally biased region" description="Low complexity" evidence="1">
    <location>
        <begin position="9"/>
        <end position="23"/>
    </location>
</feature>
<dbReference type="OrthoDB" id="7473379at2759"/>